<reference evidence="3" key="1">
    <citation type="journal article" date="2021" name="Nat. Commun.">
        <title>Genetic determinants of endophytism in the Arabidopsis root mycobiome.</title>
        <authorList>
            <person name="Mesny F."/>
            <person name="Miyauchi S."/>
            <person name="Thiergart T."/>
            <person name="Pickel B."/>
            <person name="Atanasova L."/>
            <person name="Karlsson M."/>
            <person name="Huettel B."/>
            <person name="Barry K.W."/>
            <person name="Haridas S."/>
            <person name="Chen C."/>
            <person name="Bauer D."/>
            <person name="Andreopoulos W."/>
            <person name="Pangilinan J."/>
            <person name="LaButti K."/>
            <person name="Riley R."/>
            <person name="Lipzen A."/>
            <person name="Clum A."/>
            <person name="Drula E."/>
            <person name="Henrissat B."/>
            <person name="Kohler A."/>
            <person name="Grigoriev I.V."/>
            <person name="Martin F.M."/>
            <person name="Hacquard S."/>
        </authorList>
    </citation>
    <scope>NUCLEOTIDE SEQUENCE</scope>
    <source>
        <strain evidence="3">MPI-CAGE-AT-0021</strain>
    </source>
</reference>
<dbReference type="GO" id="GO:0008270">
    <property type="term" value="F:zinc ion binding"/>
    <property type="evidence" value="ECO:0007669"/>
    <property type="project" value="UniProtKB-KW"/>
</dbReference>
<evidence type="ECO:0000313" key="4">
    <source>
        <dbReference type="Proteomes" id="UP000717696"/>
    </source>
</evidence>
<feature type="domain" description="RING-type" evidence="2">
    <location>
        <begin position="35"/>
        <end position="84"/>
    </location>
</feature>
<dbReference type="EMBL" id="JAGMUU010000001">
    <property type="protein sequence ID" value="KAH7162147.1"/>
    <property type="molecule type" value="Genomic_DNA"/>
</dbReference>
<organism evidence="3 4">
    <name type="scientific">Dactylonectria estremocensis</name>
    <dbReference type="NCBI Taxonomy" id="1079267"/>
    <lineage>
        <taxon>Eukaryota</taxon>
        <taxon>Fungi</taxon>
        <taxon>Dikarya</taxon>
        <taxon>Ascomycota</taxon>
        <taxon>Pezizomycotina</taxon>
        <taxon>Sordariomycetes</taxon>
        <taxon>Hypocreomycetidae</taxon>
        <taxon>Hypocreales</taxon>
        <taxon>Nectriaceae</taxon>
        <taxon>Dactylonectria</taxon>
    </lineage>
</organism>
<dbReference type="AlphaFoldDB" id="A0A9P9FHU9"/>
<dbReference type="InterPro" id="IPR001841">
    <property type="entry name" value="Znf_RING"/>
</dbReference>
<name>A0A9P9FHU9_9HYPO</name>
<proteinExistence type="predicted"/>
<dbReference type="Proteomes" id="UP000717696">
    <property type="component" value="Unassembled WGS sequence"/>
</dbReference>
<keyword evidence="4" id="KW-1185">Reference proteome</keyword>
<keyword evidence="1" id="KW-0479">Metal-binding</keyword>
<protein>
    <recommendedName>
        <fullName evidence="2">RING-type domain-containing protein</fullName>
    </recommendedName>
</protein>
<dbReference type="PROSITE" id="PS50089">
    <property type="entry name" value="ZF_RING_2"/>
    <property type="match status" value="1"/>
</dbReference>
<evidence type="ECO:0000256" key="1">
    <source>
        <dbReference type="PROSITE-ProRule" id="PRU00175"/>
    </source>
</evidence>
<gene>
    <name evidence="3" type="ORF">B0J13DRAFT_2134</name>
</gene>
<keyword evidence="1" id="KW-0862">Zinc</keyword>
<sequence length="253" mass="28396">MHLQQLSCENRPGADWPNALHNIICRPKYLIPVSCAHCRKSVEYGGEEAFIVFCGHIFHANCLHSIDKDCKGHEEPFFVCPACKVENFHPDCGCPIKMRYLPWTRKEALTIGLTEMEGGKVYGNCEDHEIWYALHKSCMSALQQLGLPADKPFLFYATDSKLICWMSHLGACFKKGGDSLSSNPEVKLSKTQPAIGGVWPNRDDDWTSYKALAVFPSTATIRVVLSRPNDIPDSTCWACGDLDCEKVLLRALW</sequence>
<evidence type="ECO:0000259" key="2">
    <source>
        <dbReference type="PROSITE" id="PS50089"/>
    </source>
</evidence>
<evidence type="ECO:0000313" key="3">
    <source>
        <dbReference type="EMBL" id="KAH7162147.1"/>
    </source>
</evidence>
<comment type="caution">
    <text evidence="3">The sequence shown here is derived from an EMBL/GenBank/DDBJ whole genome shotgun (WGS) entry which is preliminary data.</text>
</comment>
<keyword evidence="1" id="KW-0863">Zinc-finger</keyword>
<accession>A0A9P9FHU9</accession>